<keyword evidence="2" id="KW-1185">Reference proteome</keyword>
<dbReference type="Proteomes" id="UP000781710">
    <property type="component" value="Unassembled WGS sequence"/>
</dbReference>
<organism evidence="1 2">
    <name type="scientific">Pseudoxanthomonas japonensis</name>
    <dbReference type="NCBI Taxonomy" id="69284"/>
    <lineage>
        <taxon>Bacteria</taxon>
        <taxon>Pseudomonadati</taxon>
        <taxon>Pseudomonadota</taxon>
        <taxon>Gammaproteobacteria</taxon>
        <taxon>Lysobacterales</taxon>
        <taxon>Lysobacteraceae</taxon>
        <taxon>Pseudoxanthomonas</taxon>
    </lineage>
</organism>
<name>A0ABQ6ZFJ5_9GAMM</name>
<dbReference type="EMBL" id="PDWW01000018">
    <property type="protein sequence ID" value="KAF1724330.1"/>
    <property type="molecule type" value="Genomic_DNA"/>
</dbReference>
<protein>
    <recommendedName>
        <fullName evidence="3">HEPN AbiU2-like domain-containing protein</fullName>
    </recommendedName>
</protein>
<accession>A0ABQ6ZFJ5</accession>
<gene>
    <name evidence="1" type="ORF">CSC78_12610</name>
</gene>
<dbReference type="RefSeq" id="WP_162338213.1">
    <property type="nucleotide sequence ID" value="NZ_JBHSRQ010000016.1"/>
</dbReference>
<proteinExistence type="predicted"/>
<comment type="caution">
    <text evidence="1">The sequence shown here is derived from an EMBL/GenBank/DDBJ whole genome shotgun (WGS) entry which is preliminary data.</text>
</comment>
<evidence type="ECO:0000313" key="2">
    <source>
        <dbReference type="Proteomes" id="UP000781710"/>
    </source>
</evidence>
<evidence type="ECO:0000313" key="1">
    <source>
        <dbReference type="EMBL" id="KAF1724330.1"/>
    </source>
</evidence>
<reference evidence="1 2" key="1">
    <citation type="submission" date="2017-10" db="EMBL/GenBank/DDBJ databases">
        <title>Whole genome sequencing of members of genus Pseudoxanthomonas.</title>
        <authorList>
            <person name="Kumar S."/>
            <person name="Bansal K."/>
            <person name="Kaur A."/>
            <person name="Patil P."/>
            <person name="Sharma S."/>
            <person name="Patil P.B."/>
        </authorList>
    </citation>
    <scope>NUCLEOTIDE SEQUENCE [LARGE SCALE GENOMIC DNA]</scope>
    <source>
        <strain evidence="1 2">DSM 17109</strain>
    </source>
</reference>
<evidence type="ECO:0008006" key="3">
    <source>
        <dbReference type="Google" id="ProtNLM"/>
    </source>
</evidence>
<sequence length="295" mass="33872">MKERVEAWKQAFEGDEQAVLPTLVNFAWNYAAFMTVVQIVRDAPQDEAGRMKLNSMVLDLLAGGYWANAILAIRRLVDRGPFKGKRGVNSLWALLQDIKASRDNLTRTVYVETIAGLPYDYEEIRDKYWEFVYAQPPGGVNVPRELRYEPSEQRHEEFDWLSGVAADARSPDDLIREDVFSRMEERLGQLDQVADHATIFFAHAATKASRQGRVIDKWGPNEAKQSLQQVAEVAEFVGRWFCFTGIGDILPTAQYDQFEFLDQPLWQGERARLQEQWDAFGEEVGQWPHIDNQAL</sequence>